<keyword evidence="2" id="KW-0812">Transmembrane</keyword>
<dbReference type="AlphaFoldDB" id="A0A1I7WI76"/>
<name>A0A1I7WI76_HETBA</name>
<keyword evidence="2" id="KW-0472">Membrane</keyword>
<keyword evidence="2" id="KW-1133">Transmembrane helix</keyword>
<protein>
    <submittedName>
        <fullName evidence="4">REJ domain-containing protein</fullName>
    </submittedName>
</protein>
<feature type="region of interest" description="Disordered" evidence="1">
    <location>
        <begin position="70"/>
        <end position="161"/>
    </location>
</feature>
<evidence type="ECO:0000313" key="3">
    <source>
        <dbReference type="Proteomes" id="UP000095283"/>
    </source>
</evidence>
<feature type="transmembrane region" description="Helical" evidence="2">
    <location>
        <begin position="13"/>
        <end position="34"/>
    </location>
</feature>
<evidence type="ECO:0000313" key="4">
    <source>
        <dbReference type="WBParaSite" id="Hba_04714"/>
    </source>
</evidence>
<evidence type="ECO:0000256" key="2">
    <source>
        <dbReference type="SAM" id="Phobius"/>
    </source>
</evidence>
<reference evidence="4" key="1">
    <citation type="submission" date="2016-11" db="UniProtKB">
        <authorList>
            <consortium name="WormBaseParasite"/>
        </authorList>
    </citation>
    <scope>IDENTIFICATION</scope>
</reference>
<keyword evidence="3" id="KW-1185">Reference proteome</keyword>
<proteinExistence type="predicted"/>
<organism evidence="3 4">
    <name type="scientific">Heterorhabditis bacteriophora</name>
    <name type="common">Entomopathogenic nematode worm</name>
    <dbReference type="NCBI Taxonomy" id="37862"/>
    <lineage>
        <taxon>Eukaryota</taxon>
        <taxon>Metazoa</taxon>
        <taxon>Ecdysozoa</taxon>
        <taxon>Nematoda</taxon>
        <taxon>Chromadorea</taxon>
        <taxon>Rhabditida</taxon>
        <taxon>Rhabditina</taxon>
        <taxon>Rhabditomorpha</taxon>
        <taxon>Strongyloidea</taxon>
        <taxon>Heterorhabditidae</taxon>
        <taxon>Heterorhabditis</taxon>
    </lineage>
</organism>
<dbReference type="WBParaSite" id="Hba_04714">
    <property type="protein sequence ID" value="Hba_04714"/>
    <property type="gene ID" value="Hba_04714"/>
</dbReference>
<accession>A0A1I7WI76</accession>
<sequence length="201" mass="21382">MCVSNLLSDEETYYFHFLISAIIGIKISFPSLLIKDIIIFSIMALHHLQSKDPQKGSLLLHLKLHHRSTEGFTTPSSETSSPSIVEGSTEGFTTPSSETSSPSIVEGSTEGFTTPSSETSSPSIVEGSTEGFTTPSSETSSPSIVEGSSTPLISGSSSIPISTVSSSMTTNGIITTIQPGGENYIYYISVDITKKIKYITI</sequence>
<evidence type="ECO:0000256" key="1">
    <source>
        <dbReference type="SAM" id="MobiDB-lite"/>
    </source>
</evidence>
<dbReference type="Proteomes" id="UP000095283">
    <property type="component" value="Unplaced"/>
</dbReference>